<evidence type="ECO:0000313" key="3">
    <source>
        <dbReference type="Proteomes" id="UP000243784"/>
    </source>
</evidence>
<proteinExistence type="predicted"/>
<dbReference type="OrthoDB" id="5405911at2"/>
<dbReference type="Proteomes" id="UP000243784">
    <property type="component" value="Chromosome"/>
</dbReference>
<dbReference type="EMBL" id="CP015208">
    <property type="protein sequence ID" value="AOY56609.1"/>
    <property type="molecule type" value="Genomic_DNA"/>
</dbReference>
<organism evidence="2 3">
    <name type="scientific">Candidatus Rhodoluna planktonica</name>
    <dbReference type="NCBI Taxonomy" id="535712"/>
    <lineage>
        <taxon>Bacteria</taxon>
        <taxon>Bacillati</taxon>
        <taxon>Actinomycetota</taxon>
        <taxon>Actinomycetes</taxon>
        <taxon>Micrococcales</taxon>
        <taxon>Microbacteriaceae</taxon>
        <taxon>Luna cluster</taxon>
        <taxon>Luna-1 subcluster</taxon>
        <taxon>Rhodoluna</taxon>
    </lineage>
</organism>
<accession>A0A1D9E0N9</accession>
<dbReference type="InterPro" id="IPR016181">
    <property type="entry name" value="Acyl_CoA_acyltransferase"/>
</dbReference>
<name>A0A1D9E0N9_9MICO</name>
<protein>
    <recommendedName>
        <fullName evidence="1">N-acetyltransferase domain-containing protein</fullName>
    </recommendedName>
</protein>
<dbReference type="PANTHER" id="PTHR31435:SF9">
    <property type="entry name" value="PROTEIN NATD1"/>
    <property type="match status" value="1"/>
</dbReference>
<gene>
    <name evidence="2" type="ORF">A4Z71_06640</name>
</gene>
<dbReference type="AlphaFoldDB" id="A0A1D9E0N9"/>
<dbReference type="Gene3D" id="3.40.630.30">
    <property type="match status" value="1"/>
</dbReference>
<keyword evidence="3" id="KW-1185">Reference proteome</keyword>
<dbReference type="STRING" id="535712.A4Z71_06640"/>
<feature type="domain" description="N-acetyltransferase" evidence="1">
    <location>
        <begin position="6"/>
        <end position="95"/>
    </location>
</feature>
<dbReference type="SUPFAM" id="SSF55729">
    <property type="entry name" value="Acyl-CoA N-acyltransferases (Nat)"/>
    <property type="match status" value="1"/>
</dbReference>
<dbReference type="KEGG" id="rpla:A4Z71_06640"/>
<dbReference type="PANTHER" id="PTHR31435">
    <property type="entry name" value="PROTEIN NATD1"/>
    <property type="match status" value="1"/>
</dbReference>
<reference evidence="2 3" key="1">
    <citation type="journal article" date="2016" name="Biochim. Biophys. Acta">
        <title>Photochemical characterization of actinorhodopsin and its functional existence in the natural host.</title>
        <authorList>
            <person name="Nakamura S."/>
            <person name="Kikukawa T."/>
            <person name="Tamogami J."/>
            <person name="Kamiya M."/>
            <person name="Aizawa T."/>
            <person name="Hahn M.W."/>
            <person name="Ihara K."/>
            <person name="Kamo N."/>
            <person name="Demura M."/>
        </authorList>
    </citation>
    <scope>NUCLEOTIDE SEQUENCE [LARGE SCALE GENOMIC DNA]</scope>
    <source>
        <strain evidence="2 3">MWH-Dar1</strain>
    </source>
</reference>
<dbReference type="RefSeq" id="WP_070955107.1">
    <property type="nucleotide sequence ID" value="NZ_CP015208.1"/>
</dbReference>
<dbReference type="InterPro" id="IPR031165">
    <property type="entry name" value="GNAT_YJDJ"/>
</dbReference>
<evidence type="ECO:0000313" key="2">
    <source>
        <dbReference type="EMBL" id="AOY56609.1"/>
    </source>
</evidence>
<dbReference type="InterPro" id="IPR045057">
    <property type="entry name" value="Gcn5-rel_NAT"/>
</dbReference>
<dbReference type="Pfam" id="PF14542">
    <property type="entry name" value="Acetyltransf_CG"/>
    <property type="match status" value="1"/>
</dbReference>
<sequence length="112" mass="12500">MTARVSHNPAESRYEIFLDDKMIGLADYELNDGVARFVHTEITPSLRGKSYAADLMKATFEGIRAGDLGEVKVIPVCSYVVLYMQRHPELHDLLGIPIEEAAAACRLPRRVV</sequence>
<evidence type="ECO:0000259" key="1">
    <source>
        <dbReference type="PROSITE" id="PS51729"/>
    </source>
</evidence>
<dbReference type="PROSITE" id="PS51729">
    <property type="entry name" value="GNAT_YJDJ"/>
    <property type="match status" value="1"/>
</dbReference>